<dbReference type="Pfam" id="PF04773">
    <property type="entry name" value="FecR"/>
    <property type="match status" value="1"/>
</dbReference>
<dbReference type="GO" id="GO:0016989">
    <property type="term" value="F:sigma factor antagonist activity"/>
    <property type="evidence" value="ECO:0007669"/>
    <property type="project" value="TreeGrafter"/>
</dbReference>
<comment type="caution">
    <text evidence="4">The sequence shown here is derived from an EMBL/GenBank/DDBJ whole genome shotgun (WGS) entry which is preliminary data.</text>
</comment>
<dbReference type="Proteomes" id="UP000290261">
    <property type="component" value="Unassembled WGS sequence"/>
</dbReference>
<keyword evidence="1" id="KW-0812">Transmembrane</keyword>
<evidence type="ECO:0000313" key="4">
    <source>
        <dbReference type="EMBL" id="RYC50104.1"/>
    </source>
</evidence>
<sequence length="389" mass="44707">MNIADIIAKKIKGDLTDRERAFFDHWIDQSEENRSLYIRLQQVVEEQGEEELFRIFELKEEVAWDQVLKLLETRKRQVRKRVLFTPLLKYAAILIVALGLGIGIWNHNQPITEQLPQEDTITLQLDNGEVKVISTDALQTLVNSKGGILGKQNGGQLDYSVSSETEELAYNTLKVPYGKRFTIVLSDSTKVYLNAGSSLKYPVKFLDGQNRQVFLTGEGFFDVRKDKKHPFIVTSEDMDVRVLGTKFNISAYPEDRNIHTVLVEGSVSLYNSTEDYDEKTASLLEPGYKAGWDKFYKKLAFEKVDTDIYTGWVEGKLVIKEMPFKNIVKKLERHYNVSIKSNYPKLDNQIFTATFDIETIREVLKTFTEETPFDFQIDGDNIVINSTKN</sequence>
<dbReference type="AlphaFoldDB" id="A0A444VH80"/>
<dbReference type="InterPro" id="IPR032508">
    <property type="entry name" value="FecR_C"/>
</dbReference>
<dbReference type="Gene3D" id="3.55.50.30">
    <property type="match status" value="1"/>
</dbReference>
<keyword evidence="1" id="KW-0472">Membrane</keyword>
<keyword evidence="5" id="KW-1185">Reference proteome</keyword>
<dbReference type="RefSeq" id="WP_129656222.1">
    <property type="nucleotide sequence ID" value="NZ_ML142917.1"/>
</dbReference>
<feature type="transmembrane region" description="Helical" evidence="1">
    <location>
        <begin position="82"/>
        <end position="105"/>
    </location>
</feature>
<evidence type="ECO:0008006" key="6">
    <source>
        <dbReference type="Google" id="ProtNLM"/>
    </source>
</evidence>
<protein>
    <recommendedName>
        <fullName evidence="6">DUF4974 domain-containing protein</fullName>
    </recommendedName>
</protein>
<dbReference type="Pfam" id="PF16344">
    <property type="entry name" value="FecR_C"/>
    <property type="match status" value="1"/>
</dbReference>
<evidence type="ECO:0000313" key="5">
    <source>
        <dbReference type="Proteomes" id="UP000290261"/>
    </source>
</evidence>
<feature type="domain" description="FecR protein" evidence="2">
    <location>
        <begin position="173"/>
        <end position="267"/>
    </location>
</feature>
<evidence type="ECO:0000259" key="3">
    <source>
        <dbReference type="Pfam" id="PF16344"/>
    </source>
</evidence>
<proteinExistence type="predicted"/>
<dbReference type="InterPro" id="IPR006860">
    <property type="entry name" value="FecR"/>
</dbReference>
<keyword evidence="1" id="KW-1133">Transmembrane helix</keyword>
<dbReference type="EMBL" id="JJMP01000013">
    <property type="protein sequence ID" value="RYC50104.1"/>
    <property type="molecule type" value="Genomic_DNA"/>
</dbReference>
<evidence type="ECO:0000256" key="1">
    <source>
        <dbReference type="SAM" id="Phobius"/>
    </source>
</evidence>
<dbReference type="PANTHER" id="PTHR30273">
    <property type="entry name" value="PERIPLASMIC SIGNAL SENSOR AND SIGMA FACTOR ACTIVATOR FECR-RELATED"/>
    <property type="match status" value="1"/>
</dbReference>
<evidence type="ECO:0000259" key="2">
    <source>
        <dbReference type="Pfam" id="PF04773"/>
    </source>
</evidence>
<feature type="domain" description="Protein FecR C-terminal" evidence="3">
    <location>
        <begin position="316"/>
        <end position="384"/>
    </location>
</feature>
<dbReference type="InterPro" id="IPR012373">
    <property type="entry name" value="Ferrdict_sens_TM"/>
</dbReference>
<gene>
    <name evidence="4" type="ORF">DN53_06975</name>
</gene>
<name>A0A444VH80_9FLAO</name>
<accession>A0A444VH80</accession>
<organism evidence="4 5">
    <name type="scientific">Flagellimonas olearia</name>
    <dbReference type="NCBI Taxonomy" id="552546"/>
    <lineage>
        <taxon>Bacteria</taxon>
        <taxon>Pseudomonadati</taxon>
        <taxon>Bacteroidota</taxon>
        <taxon>Flavobacteriia</taxon>
        <taxon>Flavobacteriales</taxon>
        <taxon>Flavobacteriaceae</taxon>
        <taxon>Flagellimonas</taxon>
    </lineage>
</organism>
<dbReference type="PANTHER" id="PTHR30273:SF2">
    <property type="entry name" value="PROTEIN FECR"/>
    <property type="match status" value="1"/>
</dbReference>
<reference evidence="4 5" key="1">
    <citation type="submission" date="2014-04" db="EMBL/GenBank/DDBJ databases">
        <title>Whole genome of Muricauda olearia.</title>
        <authorList>
            <person name="Zhang X.-H."/>
            <person name="Tang K."/>
        </authorList>
    </citation>
    <scope>NUCLEOTIDE SEQUENCE [LARGE SCALE GENOMIC DNA]</scope>
    <source>
        <strain evidence="4 5">Th120</strain>
    </source>
</reference>
<dbReference type="Gene3D" id="2.60.120.1440">
    <property type="match status" value="1"/>
</dbReference>